<dbReference type="InterPro" id="IPR036188">
    <property type="entry name" value="FAD/NAD-bd_sf"/>
</dbReference>
<organism evidence="7 8">
    <name type="scientific">Mycena sanguinolenta</name>
    <dbReference type="NCBI Taxonomy" id="230812"/>
    <lineage>
        <taxon>Eukaryota</taxon>
        <taxon>Fungi</taxon>
        <taxon>Dikarya</taxon>
        <taxon>Basidiomycota</taxon>
        <taxon>Agaricomycotina</taxon>
        <taxon>Agaricomycetes</taxon>
        <taxon>Agaricomycetidae</taxon>
        <taxon>Agaricales</taxon>
        <taxon>Marasmiineae</taxon>
        <taxon>Mycenaceae</taxon>
        <taxon>Mycena</taxon>
    </lineage>
</organism>
<dbReference type="GO" id="GO:0071949">
    <property type="term" value="F:FAD binding"/>
    <property type="evidence" value="ECO:0007669"/>
    <property type="project" value="InterPro"/>
</dbReference>
<keyword evidence="3" id="KW-0560">Oxidoreductase</keyword>
<evidence type="ECO:0000313" key="7">
    <source>
        <dbReference type="EMBL" id="KAF7367253.1"/>
    </source>
</evidence>
<feature type="domain" description="FAD-binding" evidence="6">
    <location>
        <begin position="270"/>
        <end position="313"/>
    </location>
</feature>
<feature type="transmembrane region" description="Helical" evidence="5">
    <location>
        <begin position="363"/>
        <end position="382"/>
    </location>
</feature>
<dbReference type="Proteomes" id="UP000623467">
    <property type="component" value="Unassembled WGS sequence"/>
</dbReference>
<dbReference type="EMBL" id="JACAZH010000005">
    <property type="protein sequence ID" value="KAF7367253.1"/>
    <property type="molecule type" value="Genomic_DNA"/>
</dbReference>
<protein>
    <submittedName>
        <fullName evidence="7">Chloride channel protein</fullName>
    </submittedName>
</protein>
<dbReference type="PRINTS" id="PR00420">
    <property type="entry name" value="RNGMNOXGNASE"/>
</dbReference>
<dbReference type="SUPFAM" id="SSF51905">
    <property type="entry name" value="FAD/NAD(P)-binding domain"/>
    <property type="match status" value="1"/>
</dbReference>
<evidence type="ECO:0000256" key="4">
    <source>
        <dbReference type="ARBA" id="ARBA00023033"/>
    </source>
</evidence>
<dbReference type="PANTHER" id="PTHR46972:SF1">
    <property type="entry name" value="FAD DEPENDENT OXIDOREDUCTASE DOMAIN-CONTAINING PROTEIN"/>
    <property type="match status" value="1"/>
</dbReference>
<name>A0A8H6YVN2_9AGAR</name>
<evidence type="ECO:0000256" key="1">
    <source>
        <dbReference type="ARBA" id="ARBA00022630"/>
    </source>
</evidence>
<keyword evidence="8" id="KW-1185">Reference proteome</keyword>
<dbReference type="AlphaFoldDB" id="A0A8H6YVN2"/>
<reference evidence="7" key="1">
    <citation type="submission" date="2020-05" db="EMBL/GenBank/DDBJ databases">
        <title>Mycena genomes resolve the evolution of fungal bioluminescence.</title>
        <authorList>
            <person name="Tsai I.J."/>
        </authorList>
    </citation>
    <scope>NUCLEOTIDE SEQUENCE</scope>
    <source>
        <strain evidence="7">160909Yilan</strain>
    </source>
</reference>
<proteinExistence type="predicted"/>
<dbReference type="InterPro" id="IPR002938">
    <property type="entry name" value="FAD-bd"/>
</dbReference>
<evidence type="ECO:0000313" key="8">
    <source>
        <dbReference type="Proteomes" id="UP000623467"/>
    </source>
</evidence>
<comment type="caution">
    <text evidence="7">The sequence shown here is derived from an EMBL/GenBank/DDBJ whole genome shotgun (WGS) entry which is preliminary data.</text>
</comment>
<keyword evidence="5" id="KW-0472">Membrane</keyword>
<accession>A0A8H6YVN2</accession>
<dbReference type="Pfam" id="PF01494">
    <property type="entry name" value="FAD_binding_3"/>
    <property type="match status" value="1"/>
</dbReference>
<keyword evidence="1" id="KW-0285">Flavoprotein</keyword>
<evidence type="ECO:0000256" key="3">
    <source>
        <dbReference type="ARBA" id="ARBA00023002"/>
    </source>
</evidence>
<sequence>MSPPTRVAIIGAGIGGLTLARILQLRNSPNLSFAIYESDSDAAACGALAGLLDLKFESGEQAMKDAGLHTEFLKLSRRVGAHMRILDKSGKIHHEETDTGSWFCNPQIDRRQLRSLILDSLEPGTVQWGHEATLMRRDPATGKGIFDIIVGADGAWSRVRPLVCDAKPIYSGITLLETKIDMAQNPQFGPLVGEGTMLALGDGKGVLAQHDSGGMIMLHSALRVPEEWATTSAEKVGSMLEHFEGWDERIRDLIRAGQDLVVRPIYALPTDLAARSKIDNVVLLGDAAHVMSFGEGVNLAMADASDLAKTLISGKPLEKYEKRMRNRANRCAKESAANLEIFFGEDAAPAVAKMFRMPPGMAYLIKPSFYFSSFFFCVFSLGRLG</sequence>
<dbReference type="Gene3D" id="3.50.50.60">
    <property type="entry name" value="FAD/NAD(P)-binding domain"/>
    <property type="match status" value="1"/>
</dbReference>
<dbReference type="OrthoDB" id="655030at2759"/>
<evidence type="ECO:0000256" key="5">
    <source>
        <dbReference type="SAM" id="Phobius"/>
    </source>
</evidence>
<evidence type="ECO:0000256" key="2">
    <source>
        <dbReference type="ARBA" id="ARBA00022827"/>
    </source>
</evidence>
<dbReference type="PANTHER" id="PTHR46972">
    <property type="entry name" value="MONOOXYGENASE ASQM-RELATED"/>
    <property type="match status" value="1"/>
</dbReference>
<keyword evidence="4" id="KW-0503">Monooxygenase</keyword>
<keyword evidence="5" id="KW-0812">Transmembrane</keyword>
<evidence type="ECO:0000259" key="6">
    <source>
        <dbReference type="Pfam" id="PF01494"/>
    </source>
</evidence>
<dbReference type="GO" id="GO:0004497">
    <property type="term" value="F:monooxygenase activity"/>
    <property type="evidence" value="ECO:0007669"/>
    <property type="project" value="UniProtKB-KW"/>
</dbReference>
<keyword evidence="5" id="KW-1133">Transmembrane helix</keyword>
<gene>
    <name evidence="7" type="ORF">MSAN_00787200</name>
</gene>
<keyword evidence="2" id="KW-0274">FAD</keyword>